<dbReference type="PRINTS" id="PR00359">
    <property type="entry name" value="BP450"/>
</dbReference>
<accession>A0A411YH76</accession>
<dbReference type="PANTHER" id="PTHR46696">
    <property type="entry name" value="P450, PUTATIVE (EUROFUNG)-RELATED"/>
    <property type="match status" value="1"/>
</dbReference>
<keyword evidence="9" id="KW-1185">Reference proteome</keyword>
<dbReference type="OrthoDB" id="502624at2"/>
<dbReference type="PANTHER" id="PTHR46696:SF4">
    <property type="entry name" value="BIOTIN BIOSYNTHESIS CYTOCHROME P450"/>
    <property type="match status" value="1"/>
</dbReference>
<evidence type="ECO:0000256" key="4">
    <source>
        <dbReference type="ARBA" id="ARBA00023002"/>
    </source>
</evidence>
<dbReference type="PROSITE" id="PS00086">
    <property type="entry name" value="CYTOCHROME_P450"/>
    <property type="match status" value="1"/>
</dbReference>
<dbReference type="SUPFAM" id="SSF48264">
    <property type="entry name" value="Cytochrome P450"/>
    <property type="match status" value="1"/>
</dbReference>
<comment type="similarity">
    <text evidence="1 7">Belongs to the cytochrome P450 family.</text>
</comment>
<evidence type="ECO:0000256" key="6">
    <source>
        <dbReference type="ARBA" id="ARBA00023033"/>
    </source>
</evidence>
<dbReference type="InterPro" id="IPR036396">
    <property type="entry name" value="Cyt_P450_sf"/>
</dbReference>
<evidence type="ECO:0000313" key="8">
    <source>
        <dbReference type="EMBL" id="QBI20422.1"/>
    </source>
</evidence>
<dbReference type="InterPro" id="IPR001128">
    <property type="entry name" value="Cyt_P450"/>
</dbReference>
<dbReference type="Pfam" id="PF00067">
    <property type="entry name" value="p450"/>
    <property type="match status" value="1"/>
</dbReference>
<dbReference type="InterPro" id="IPR017972">
    <property type="entry name" value="Cyt_P450_CS"/>
</dbReference>
<dbReference type="GO" id="GO:0020037">
    <property type="term" value="F:heme binding"/>
    <property type="evidence" value="ECO:0007669"/>
    <property type="project" value="InterPro"/>
</dbReference>
<dbReference type="EMBL" id="CP036402">
    <property type="protein sequence ID" value="QBI20422.1"/>
    <property type="molecule type" value="Genomic_DNA"/>
</dbReference>
<dbReference type="GO" id="GO:0005506">
    <property type="term" value="F:iron ion binding"/>
    <property type="evidence" value="ECO:0007669"/>
    <property type="project" value="InterPro"/>
</dbReference>
<evidence type="ECO:0000256" key="2">
    <source>
        <dbReference type="ARBA" id="ARBA00022617"/>
    </source>
</evidence>
<evidence type="ECO:0000256" key="5">
    <source>
        <dbReference type="ARBA" id="ARBA00023004"/>
    </source>
</evidence>
<dbReference type="Gene3D" id="1.10.630.10">
    <property type="entry name" value="Cytochrome P450"/>
    <property type="match status" value="1"/>
</dbReference>
<proteinExistence type="inferred from homology"/>
<dbReference type="KEGG" id="erz:ER308_13160"/>
<organism evidence="8 9">
    <name type="scientific">Egibacter rhizosphaerae</name>
    <dbReference type="NCBI Taxonomy" id="1670831"/>
    <lineage>
        <taxon>Bacteria</taxon>
        <taxon>Bacillati</taxon>
        <taxon>Actinomycetota</taxon>
        <taxon>Nitriliruptoria</taxon>
        <taxon>Egibacterales</taxon>
        <taxon>Egibacteraceae</taxon>
        <taxon>Egibacter</taxon>
    </lineage>
</organism>
<reference evidence="8 9" key="1">
    <citation type="submission" date="2019-01" db="EMBL/GenBank/DDBJ databases">
        <title>Egibacter rhizosphaerae EGI 80759T.</title>
        <authorList>
            <person name="Chen D.-D."/>
            <person name="Tian Y."/>
            <person name="Jiao J.-Y."/>
            <person name="Zhang X.-T."/>
            <person name="Zhang Y.-G."/>
            <person name="Zhang Y."/>
            <person name="Xiao M."/>
            <person name="Shu W.-S."/>
            <person name="Li W.-J."/>
        </authorList>
    </citation>
    <scope>NUCLEOTIDE SEQUENCE [LARGE SCALE GENOMIC DNA]</scope>
    <source>
        <strain evidence="8 9">EGI 80759</strain>
    </source>
</reference>
<evidence type="ECO:0000313" key="9">
    <source>
        <dbReference type="Proteomes" id="UP000291469"/>
    </source>
</evidence>
<dbReference type="AlphaFoldDB" id="A0A411YH76"/>
<evidence type="ECO:0000256" key="7">
    <source>
        <dbReference type="RuleBase" id="RU000461"/>
    </source>
</evidence>
<dbReference type="GO" id="GO:0006707">
    <property type="term" value="P:cholesterol catabolic process"/>
    <property type="evidence" value="ECO:0007669"/>
    <property type="project" value="TreeGrafter"/>
</dbReference>
<keyword evidence="2 7" id="KW-0349">Heme</keyword>
<dbReference type="PRINTS" id="PR00385">
    <property type="entry name" value="P450"/>
</dbReference>
<keyword evidence="4 7" id="KW-0560">Oxidoreductase</keyword>
<dbReference type="Proteomes" id="UP000291469">
    <property type="component" value="Chromosome"/>
</dbReference>
<dbReference type="GO" id="GO:0008395">
    <property type="term" value="F:steroid hydroxylase activity"/>
    <property type="evidence" value="ECO:0007669"/>
    <property type="project" value="TreeGrafter"/>
</dbReference>
<dbReference type="RefSeq" id="WP_131155419.1">
    <property type="nucleotide sequence ID" value="NZ_CP036402.1"/>
</dbReference>
<dbReference type="GO" id="GO:0036199">
    <property type="term" value="F:cholest-4-en-3-one 26-monooxygenase activity"/>
    <property type="evidence" value="ECO:0007669"/>
    <property type="project" value="TreeGrafter"/>
</dbReference>
<protein>
    <submittedName>
        <fullName evidence="8">Cytochrome P450</fullName>
    </submittedName>
</protein>
<dbReference type="InterPro" id="IPR002397">
    <property type="entry name" value="Cyt_P450_B"/>
</dbReference>
<dbReference type="FunFam" id="1.10.630.10:FF:000018">
    <property type="entry name" value="Cytochrome P450 monooxygenase"/>
    <property type="match status" value="1"/>
</dbReference>
<sequence length="417" mass="47008">MARRSALGEPHPLRFDPLSPEQLENPYGIYEQLRDEAPVFYAEPFDLWVISRYEDVLAAARDHETFSSRHAVRSSMATPPPEVEAVLAEGYPQLGTLTDSDEPYHRRLRGLVNQAFTPKRVAMLEPRLDQLAEELIAGFASDGEAELIDRFAWPYPLAGIADMLGLNRADLEDLHLWSYHWLKLIQATDPVEDQVAYAESFVALQRLVMRELEARQEQPTEDLMSALLEARLEGERPLSLEEALWVPLNLIIAGHVTVTRAIGNSLLLLFQNPRLRETLEADLEQRMPAAVEEFLRLESPAQGLFRTTTRQVEVDGVTLPAGARVMLHYGSANRDPRRYEDPDEADLERAGVRKHLAFGTGIHVCIGAPLARLELRIALTKLLRRLPGPRLAGEPERDTIFFARGLSRLPVAWEPDG</sequence>
<keyword evidence="3 7" id="KW-0479">Metal-binding</keyword>
<gene>
    <name evidence="8" type="ORF">ER308_13160</name>
</gene>
<evidence type="ECO:0000256" key="3">
    <source>
        <dbReference type="ARBA" id="ARBA00022723"/>
    </source>
</evidence>
<evidence type="ECO:0000256" key="1">
    <source>
        <dbReference type="ARBA" id="ARBA00010617"/>
    </source>
</evidence>
<keyword evidence="6 7" id="KW-0503">Monooxygenase</keyword>
<name>A0A411YH76_9ACTN</name>
<keyword evidence="5 7" id="KW-0408">Iron</keyword>